<evidence type="ECO:0000256" key="1">
    <source>
        <dbReference type="SAM" id="MobiDB-lite"/>
    </source>
</evidence>
<comment type="caution">
    <text evidence="2">The sequence shown here is derived from an EMBL/GenBank/DDBJ whole genome shotgun (WGS) entry which is preliminary data.</text>
</comment>
<protein>
    <submittedName>
        <fullName evidence="2">Uncharacterized protein</fullName>
    </submittedName>
</protein>
<organism evidence="2 3">
    <name type="scientific">Paeniglutamicibacter antarcticus</name>
    <dbReference type="NCBI Taxonomy" id="494023"/>
    <lineage>
        <taxon>Bacteria</taxon>
        <taxon>Bacillati</taxon>
        <taxon>Actinomycetota</taxon>
        <taxon>Actinomycetes</taxon>
        <taxon>Micrococcales</taxon>
        <taxon>Micrococcaceae</taxon>
        <taxon>Paeniglutamicibacter</taxon>
    </lineage>
</organism>
<reference evidence="3" key="1">
    <citation type="journal article" date="2019" name="Int. J. Syst. Evol. Microbiol.">
        <title>The Global Catalogue of Microorganisms (GCM) 10K type strain sequencing project: providing services to taxonomists for standard genome sequencing and annotation.</title>
        <authorList>
            <consortium name="The Broad Institute Genomics Platform"/>
            <consortium name="The Broad Institute Genome Sequencing Center for Infectious Disease"/>
            <person name="Wu L."/>
            <person name="Ma J."/>
        </authorList>
    </citation>
    <scope>NUCLEOTIDE SEQUENCE [LARGE SCALE GENOMIC DNA]</scope>
    <source>
        <strain evidence="3">JCM 18952</strain>
    </source>
</reference>
<dbReference type="EMBL" id="BAABLK010000082">
    <property type="protein sequence ID" value="GAA5228585.1"/>
    <property type="molecule type" value="Genomic_DNA"/>
</dbReference>
<evidence type="ECO:0000313" key="3">
    <source>
        <dbReference type="Proteomes" id="UP001501257"/>
    </source>
</evidence>
<accession>A0ABP9TQV6</accession>
<keyword evidence="3" id="KW-1185">Reference proteome</keyword>
<proteinExistence type="predicted"/>
<feature type="region of interest" description="Disordered" evidence="1">
    <location>
        <begin position="52"/>
        <end position="80"/>
    </location>
</feature>
<dbReference type="Proteomes" id="UP001501257">
    <property type="component" value="Unassembled WGS sequence"/>
</dbReference>
<dbReference type="RefSeq" id="WP_210100255.1">
    <property type="nucleotide sequence ID" value="NZ_BAABLK010000082.1"/>
</dbReference>
<evidence type="ECO:0000313" key="2">
    <source>
        <dbReference type="EMBL" id="GAA5228585.1"/>
    </source>
</evidence>
<sequence length="275" mass="29384">MNKNEPVNARIRLAIAQWPGDAPRGAVSTFCTDRGISRKTFYAIRARARDEVQSAVMEPRSRRPKTSPSLLTEDRKDEALKVRAPLESSRAGPMDDQHARKNGVPWKACPLICLAGTDLPGKESGPTRPEPIPGLPDLNPPGAGLFSVAQRLLAAAEQPEATAIGAAKETILATIDQTRPTGSITHLSGTGSRKLNAYPNGVVDIGRTIFSLTASMSGRTVIASWDAGGVIFNNTQDEVLADFAWPPTGTTYVGITKSRTLFGKDQQSGQLSPKS</sequence>
<gene>
    <name evidence="2" type="ORF">GCM10025778_31230</name>
</gene>
<name>A0ABP9TQV6_9MICC</name>